<feature type="region of interest" description="Disordered" evidence="6">
    <location>
        <begin position="1136"/>
        <end position="1182"/>
    </location>
</feature>
<proteinExistence type="inferred from homology"/>
<feature type="compositionally biased region" description="Acidic residues" evidence="6">
    <location>
        <begin position="1141"/>
        <end position="1182"/>
    </location>
</feature>
<keyword evidence="4" id="KW-0539">Nucleus</keyword>
<dbReference type="GO" id="GO:0036297">
    <property type="term" value="P:interstrand cross-link repair"/>
    <property type="evidence" value="ECO:0007669"/>
    <property type="project" value="TreeGrafter"/>
</dbReference>
<dbReference type="GO" id="GO:1990918">
    <property type="term" value="P:double-strand break repair involved in meiotic recombination"/>
    <property type="evidence" value="ECO:0007669"/>
    <property type="project" value="TreeGrafter"/>
</dbReference>
<evidence type="ECO:0000256" key="6">
    <source>
        <dbReference type="SAM" id="MobiDB-lite"/>
    </source>
</evidence>
<evidence type="ECO:0000256" key="2">
    <source>
        <dbReference type="ARBA" id="ARBA00022499"/>
    </source>
</evidence>
<evidence type="ECO:0000256" key="1">
    <source>
        <dbReference type="ARBA" id="ARBA00004123"/>
    </source>
</evidence>
<evidence type="ECO:0000256" key="4">
    <source>
        <dbReference type="ARBA" id="ARBA00023242"/>
    </source>
</evidence>
<evidence type="ECO:0008006" key="9">
    <source>
        <dbReference type="Google" id="ProtNLM"/>
    </source>
</evidence>
<dbReference type="GO" id="GO:0070182">
    <property type="term" value="F:DNA polymerase binding"/>
    <property type="evidence" value="ECO:0007669"/>
    <property type="project" value="TreeGrafter"/>
</dbReference>
<keyword evidence="3" id="KW-0832">Ubl conjugation</keyword>
<reference evidence="7 8" key="1">
    <citation type="submission" date="2017-09" db="EMBL/GenBank/DDBJ databases">
        <authorList>
            <consortium name="International Durum Wheat Genome Sequencing Consortium (IDWGSC)"/>
            <person name="Milanesi L."/>
        </authorList>
    </citation>
    <scope>NUCLEOTIDE SEQUENCE [LARGE SCALE GENOMIC DNA]</scope>
    <source>
        <strain evidence="8">cv. Svevo</strain>
    </source>
</reference>
<evidence type="ECO:0000256" key="5">
    <source>
        <dbReference type="ARBA" id="ARBA00093456"/>
    </source>
</evidence>
<dbReference type="GO" id="GO:0031573">
    <property type="term" value="P:mitotic intra-S DNA damage checkpoint signaling"/>
    <property type="evidence" value="ECO:0007669"/>
    <property type="project" value="TreeGrafter"/>
</dbReference>
<dbReference type="PANTHER" id="PTHR32086:SF0">
    <property type="entry name" value="FANCONI ANEMIA GROUP D2 PROTEIN"/>
    <property type="match status" value="1"/>
</dbReference>
<feature type="region of interest" description="Disordered" evidence="6">
    <location>
        <begin position="516"/>
        <end position="557"/>
    </location>
</feature>
<protein>
    <recommendedName>
        <fullName evidence="9">Fanconi anemia group D2 protein</fullName>
    </recommendedName>
</protein>
<accession>A0A9R1NSY2</accession>
<evidence type="ECO:0000313" key="8">
    <source>
        <dbReference type="Proteomes" id="UP000324705"/>
    </source>
</evidence>
<dbReference type="AlphaFoldDB" id="A0A9R1NSY2"/>
<evidence type="ECO:0000313" key="7">
    <source>
        <dbReference type="EMBL" id="VAH30589.1"/>
    </source>
</evidence>
<dbReference type="Proteomes" id="UP000324705">
    <property type="component" value="Chromosome 2A"/>
</dbReference>
<evidence type="ECO:0000256" key="3">
    <source>
        <dbReference type="ARBA" id="ARBA00022843"/>
    </source>
</evidence>
<organism evidence="7 8">
    <name type="scientific">Triticum turgidum subsp. durum</name>
    <name type="common">Durum wheat</name>
    <name type="synonym">Triticum durum</name>
    <dbReference type="NCBI Taxonomy" id="4567"/>
    <lineage>
        <taxon>Eukaryota</taxon>
        <taxon>Viridiplantae</taxon>
        <taxon>Streptophyta</taxon>
        <taxon>Embryophyta</taxon>
        <taxon>Tracheophyta</taxon>
        <taxon>Spermatophyta</taxon>
        <taxon>Magnoliopsida</taxon>
        <taxon>Liliopsida</taxon>
        <taxon>Poales</taxon>
        <taxon>Poaceae</taxon>
        <taxon>BOP clade</taxon>
        <taxon>Pooideae</taxon>
        <taxon>Triticodae</taxon>
        <taxon>Triticeae</taxon>
        <taxon>Triticinae</taxon>
        <taxon>Triticum</taxon>
    </lineage>
</organism>
<dbReference type="PANTHER" id="PTHR32086">
    <property type="entry name" value="FANCONI ANEMIA GROUP D2 PROTEIN"/>
    <property type="match status" value="1"/>
</dbReference>
<keyword evidence="8" id="KW-1185">Reference proteome</keyword>
<dbReference type="GO" id="GO:0007129">
    <property type="term" value="P:homologous chromosome pairing at meiosis"/>
    <property type="evidence" value="ECO:0007669"/>
    <property type="project" value="TreeGrafter"/>
</dbReference>
<dbReference type="Gramene" id="TRITD2Av1G135760.9">
    <property type="protein sequence ID" value="TRITD2Av1G135760.9"/>
    <property type="gene ID" value="TRITD2Av1G135760"/>
</dbReference>
<feature type="region of interest" description="Disordered" evidence="6">
    <location>
        <begin position="578"/>
        <end position="601"/>
    </location>
</feature>
<comment type="subcellular location">
    <subcellularLocation>
        <location evidence="1">Nucleus</location>
    </subcellularLocation>
</comment>
<sequence length="1182" mass="131697">MPHLLRFLLLSATPANVGRIISQIREQLKFVGVVDPRAARSKKLKGKASATSTDGAILDALRSGLRFKNMLCEAFLKELKLVDHARDHKVIDVWLIMLIYANGGALQKSAEKILKSKILQGYIRETLFHQCIHGNTELVKLVGSLITHIGSGISYEVSSALDIMISLTSNNSEELIPIASHITGILDYLESFHEDNLRKVYEIFCQLALAAGFNTSSGGSSVANELLMVVRKQVSNPDMKYKRMGIIGALRIVSAIADANAAVNYSSSQQPNCEEALGLLNMTVNSCKFVTLPLILLYDELSALFESNVLHSAIIEWVGEHVAEFDTLFLADLEDGQLSEKYLCESIEGELWMNLDGNISPVCVNILPLVSTSQQRSQACLQILPSQFLLLTTIERSGSEGSLGGINALLGCPLHLPSTKNLDESRWGSLSALEKKTVCHSLYFAINWIRELLNAFSTQVAARVVNVSQRVRDETAVKLLKRLRNLILLEILLNTLLKIYPLSLPELRYLGNYSGSTSSSKFNTGKKMEEDNMEGPSSNKRQKGRKDKAASDKLNSDEKLKQSTILDAFKRAGVTITQETKKASSRPLPSGMTSKDVESEANNPGELGHIDLMAAPVQLDMQRFKFRTLHVNCLSLLKYSEFQDSTYPYHESELPLYLYLLRDLNNKLDHVNPSSKPFFNNSQAKSTRAHCQKSTEDLSKIQPLFSSLRKHLDGSISMMKDRSDSSPDNWSSHSDSAGNPHIPYVMVSKSSIATSVFKEVLGCYRKLLGTPDLLNQANMSALKELLQTFQPTENFDDDLSEFRPPLVPSNVDYLYCGAFKMFEAIMDAVCLFSHILASDVLITMQSILNSIIMLLEKYGESNGKNMHVGCSKEIIPFVKKQLRLSAHKLLTSDFPNEDTENGWQSKGDLIPRILQIYLRNSESTSVLLDELACSVLPQVASLKSKSTTQELSHGFPTLCSSTFHSWYRVLHEENLGNFNKMVKQALKTTSQSGVAVENVMDDIFKSVKVFVSLTNICKIHEKVAMHAMAVKYGGRFIDAFLKAFNFLETQFGQHGGDIVKMIKELQKATRIIQTICAEAKGYKRTMITSKIPATKRSMERFLFQVKALLEHCSNVERCWIGNLKHKDLHGHVVSSQVYGDVDGDPNDAEQEQMETDPETPADENDNIVDDDETENEATPLDD</sequence>
<dbReference type="GO" id="GO:0000793">
    <property type="term" value="C:condensed chromosome"/>
    <property type="evidence" value="ECO:0007669"/>
    <property type="project" value="TreeGrafter"/>
</dbReference>
<feature type="compositionally biased region" description="Basic and acidic residues" evidence="6">
    <location>
        <begin position="547"/>
        <end position="557"/>
    </location>
</feature>
<keyword evidence="2" id="KW-1017">Isopeptide bond</keyword>
<comment type="similarity">
    <text evidence="5">Belongs to the Fanconi anemia protein FANCD2 family.</text>
</comment>
<dbReference type="InterPro" id="IPR029448">
    <property type="entry name" value="FANCD2"/>
</dbReference>
<dbReference type="GO" id="GO:0005634">
    <property type="term" value="C:nucleus"/>
    <property type="evidence" value="ECO:0007669"/>
    <property type="project" value="UniProtKB-SubCell"/>
</dbReference>
<gene>
    <name evidence="7" type="ORF">TRITD_2Av1G135760</name>
</gene>
<dbReference type="EMBL" id="LT934113">
    <property type="protein sequence ID" value="VAH30589.1"/>
    <property type="molecule type" value="Genomic_DNA"/>
</dbReference>
<dbReference type="Pfam" id="PF14631">
    <property type="entry name" value="FancD2"/>
    <property type="match status" value="3"/>
</dbReference>
<name>A0A9R1NSY2_TRITD</name>